<dbReference type="InterPro" id="IPR003849">
    <property type="entry name" value="Preprotein_translocase_YajC"/>
</dbReference>
<keyword evidence="5 10" id="KW-0812">Transmembrane</keyword>
<evidence type="ECO:0000256" key="4">
    <source>
        <dbReference type="ARBA" id="ARBA00022475"/>
    </source>
</evidence>
<evidence type="ECO:0000256" key="3">
    <source>
        <dbReference type="ARBA" id="ARBA00022448"/>
    </source>
</evidence>
<sequence length="99" mass="10726">MEAIAPFLPLLGIAFVFWLLIIRPQSRRNRELISMQQSIAVGDEVMLTSGIQGTVRGLADDTFELEVSPGVVLRVARGAVGRIVSRVDEPADPAGPEEL</sequence>
<comment type="similarity">
    <text evidence="2">Belongs to the YajC family.</text>
</comment>
<dbReference type="RefSeq" id="WP_179616351.1">
    <property type="nucleotide sequence ID" value="NZ_CP059163.1"/>
</dbReference>
<evidence type="ECO:0000256" key="2">
    <source>
        <dbReference type="ARBA" id="ARBA00006742"/>
    </source>
</evidence>
<dbReference type="EMBL" id="JACCBE010000001">
    <property type="protein sequence ID" value="NYD58795.1"/>
    <property type="molecule type" value="Genomic_DNA"/>
</dbReference>
<dbReference type="PANTHER" id="PTHR33909">
    <property type="entry name" value="SEC TRANSLOCON ACCESSORY COMPLEX SUBUNIT YAJC"/>
    <property type="match status" value="1"/>
</dbReference>
<dbReference type="PANTHER" id="PTHR33909:SF1">
    <property type="entry name" value="SEC TRANSLOCON ACCESSORY COMPLEX SUBUNIT YAJC"/>
    <property type="match status" value="1"/>
</dbReference>
<keyword evidence="8" id="KW-0811">Translocation</keyword>
<evidence type="ECO:0000256" key="8">
    <source>
        <dbReference type="ARBA" id="ARBA00023010"/>
    </source>
</evidence>
<keyword evidence="9 10" id="KW-0472">Membrane</keyword>
<evidence type="ECO:0000256" key="1">
    <source>
        <dbReference type="ARBA" id="ARBA00004162"/>
    </source>
</evidence>
<evidence type="ECO:0000256" key="9">
    <source>
        <dbReference type="ARBA" id="ARBA00023136"/>
    </source>
</evidence>
<evidence type="ECO:0000256" key="7">
    <source>
        <dbReference type="ARBA" id="ARBA00022989"/>
    </source>
</evidence>
<dbReference type="Pfam" id="PF02699">
    <property type="entry name" value="YajC"/>
    <property type="match status" value="1"/>
</dbReference>
<evidence type="ECO:0000313" key="11">
    <source>
        <dbReference type="EMBL" id="NYD58795.1"/>
    </source>
</evidence>
<accession>A0A7Y9JRS0</accession>
<organism evidence="11 12">
    <name type="scientific">Nocardioides marinisabuli</name>
    <dbReference type="NCBI Taxonomy" id="419476"/>
    <lineage>
        <taxon>Bacteria</taxon>
        <taxon>Bacillati</taxon>
        <taxon>Actinomycetota</taxon>
        <taxon>Actinomycetes</taxon>
        <taxon>Propionibacteriales</taxon>
        <taxon>Nocardioidaceae</taxon>
        <taxon>Nocardioides</taxon>
    </lineage>
</organism>
<keyword evidence="6" id="KW-0653">Protein transport</keyword>
<keyword evidence="3" id="KW-0813">Transport</keyword>
<name>A0A7Y9JRS0_9ACTN</name>
<comment type="subcellular location">
    <subcellularLocation>
        <location evidence="1">Cell membrane</location>
        <topology evidence="1">Single-pass membrane protein</topology>
    </subcellularLocation>
</comment>
<dbReference type="Proteomes" id="UP000516957">
    <property type="component" value="Unassembled WGS sequence"/>
</dbReference>
<gene>
    <name evidence="11" type="ORF">BKA08_003033</name>
</gene>
<evidence type="ECO:0000256" key="5">
    <source>
        <dbReference type="ARBA" id="ARBA00022692"/>
    </source>
</evidence>
<evidence type="ECO:0000313" key="12">
    <source>
        <dbReference type="Proteomes" id="UP000516957"/>
    </source>
</evidence>
<proteinExistence type="inferred from homology"/>
<protein>
    <submittedName>
        <fullName evidence="11">Preprotein translocase subunit YajC</fullName>
    </submittedName>
</protein>
<dbReference type="GO" id="GO:0015031">
    <property type="term" value="P:protein transport"/>
    <property type="evidence" value="ECO:0007669"/>
    <property type="project" value="UniProtKB-KW"/>
</dbReference>
<dbReference type="PRINTS" id="PR01853">
    <property type="entry name" value="YAJCTRNLCASE"/>
</dbReference>
<dbReference type="GO" id="GO:0005886">
    <property type="term" value="C:plasma membrane"/>
    <property type="evidence" value="ECO:0007669"/>
    <property type="project" value="UniProtKB-SubCell"/>
</dbReference>
<dbReference type="AlphaFoldDB" id="A0A7Y9JRS0"/>
<comment type="caution">
    <text evidence="11">The sequence shown here is derived from an EMBL/GenBank/DDBJ whole genome shotgun (WGS) entry which is preliminary data.</text>
</comment>
<dbReference type="SMART" id="SM01323">
    <property type="entry name" value="YajC"/>
    <property type="match status" value="1"/>
</dbReference>
<feature type="transmembrane region" description="Helical" evidence="10">
    <location>
        <begin position="6"/>
        <end position="22"/>
    </location>
</feature>
<evidence type="ECO:0000256" key="10">
    <source>
        <dbReference type="SAM" id="Phobius"/>
    </source>
</evidence>
<keyword evidence="4" id="KW-1003">Cell membrane</keyword>
<reference evidence="11 12" key="1">
    <citation type="submission" date="2020-07" db="EMBL/GenBank/DDBJ databases">
        <title>Sequencing the genomes of 1000 actinobacteria strains.</title>
        <authorList>
            <person name="Klenk H.-P."/>
        </authorList>
    </citation>
    <scope>NUCLEOTIDE SEQUENCE [LARGE SCALE GENOMIC DNA]</scope>
    <source>
        <strain evidence="11 12">DSM 18965</strain>
    </source>
</reference>
<evidence type="ECO:0000256" key="6">
    <source>
        <dbReference type="ARBA" id="ARBA00022927"/>
    </source>
</evidence>
<keyword evidence="7 10" id="KW-1133">Transmembrane helix</keyword>
<dbReference type="NCBIfam" id="TIGR00739">
    <property type="entry name" value="yajC"/>
    <property type="match status" value="1"/>
</dbReference>
<keyword evidence="12" id="KW-1185">Reference proteome</keyword>